<proteinExistence type="predicted"/>
<reference evidence="2 3" key="1">
    <citation type="submission" date="2021-07" db="EMBL/GenBank/DDBJ databases">
        <title>The Aristolochia fimbriata genome: insights into angiosperm evolution, floral development and chemical biosynthesis.</title>
        <authorList>
            <person name="Jiao Y."/>
        </authorList>
    </citation>
    <scope>NUCLEOTIDE SEQUENCE [LARGE SCALE GENOMIC DNA]</scope>
    <source>
        <strain evidence="2">IBCAS-2021</strain>
        <tissue evidence="2">Leaf</tissue>
    </source>
</reference>
<dbReference type="Proteomes" id="UP000825729">
    <property type="component" value="Unassembled WGS sequence"/>
</dbReference>
<dbReference type="AlphaFoldDB" id="A0AAV7ECH9"/>
<feature type="region of interest" description="Disordered" evidence="1">
    <location>
        <begin position="118"/>
        <end position="153"/>
    </location>
</feature>
<gene>
    <name evidence="2" type="ORF">H6P81_012482</name>
</gene>
<organism evidence="2 3">
    <name type="scientific">Aristolochia fimbriata</name>
    <name type="common">White veined hardy Dutchman's pipe vine</name>
    <dbReference type="NCBI Taxonomy" id="158543"/>
    <lineage>
        <taxon>Eukaryota</taxon>
        <taxon>Viridiplantae</taxon>
        <taxon>Streptophyta</taxon>
        <taxon>Embryophyta</taxon>
        <taxon>Tracheophyta</taxon>
        <taxon>Spermatophyta</taxon>
        <taxon>Magnoliopsida</taxon>
        <taxon>Magnoliidae</taxon>
        <taxon>Piperales</taxon>
        <taxon>Aristolochiaceae</taxon>
        <taxon>Aristolochia</taxon>
    </lineage>
</organism>
<comment type="caution">
    <text evidence="2">The sequence shown here is derived from an EMBL/GenBank/DDBJ whole genome shotgun (WGS) entry which is preliminary data.</text>
</comment>
<keyword evidence="3" id="KW-1185">Reference proteome</keyword>
<dbReference type="PANTHER" id="PTHR34278">
    <property type="entry name" value="PROTEIN THI031, PUTATIVE-RELATED"/>
    <property type="match status" value="1"/>
</dbReference>
<dbReference type="EMBL" id="JAINDJ010000005">
    <property type="protein sequence ID" value="KAG9446354.1"/>
    <property type="molecule type" value="Genomic_DNA"/>
</dbReference>
<evidence type="ECO:0000313" key="3">
    <source>
        <dbReference type="Proteomes" id="UP000825729"/>
    </source>
</evidence>
<evidence type="ECO:0000313" key="2">
    <source>
        <dbReference type="EMBL" id="KAG9446354.1"/>
    </source>
</evidence>
<feature type="compositionally biased region" description="Acidic residues" evidence="1">
    <location>
        <begin position="118"/>
        <end position="139"/>
    </location>
</feature>
<accession>A0AAV7ECH9</accession>
<protein>
    <submittedName>
        <fullName evidence="2">Uncharacterized protein</fullName>
    </submittedName>
</protein>
<evidence type="ECO:0000256" key="1">
    <source>
        <dbReference type="SAM" id="MobiDB-lite"/>
    </source>
</evidence>
<dbReference type="PANTHER" id="PTHR34278:SF1">
    <property type="entry name" value="PROTEIN THI031, PUTATIVE-RELATED"/>
    <property type="match status" value="1"/>
</dbReference>
<sequence length="209" mass="23459">MRREGRQHGTVRSYMILHPNLNSRPKSRIVNQIDSPPVAGIFVKAPSKPTNHSKFTGKCGKARCTACHAHPACKSRDKAKGTHKVKSKADKVLGLKFATGSSAAGILGLLADRHWEDELDTEQEEEEEEEDYPVQDAEEGIPSSETEEEAIHQDNDRPLDDLSFEEQVSQQHLHSVLNPVEETEMDFHDLGFVLDLMEDVEDWCLIGDF</sequence>
<name>A0AAV7ECH9_ARIFI</name>